<dbReference type="EMBL" id="CP111012">
    <property type="protein sequence ID" value="WAQ94069.1"/>
    <property type="molecule type" value="Genomic_DNA"/>
</dbReference>
<keyword evidence="3" id="KW-1185">Reference proteome</keyword>
<feature type="region of interest" description="Disordered" evidence="1">
    <location>
        <begin position="1"/>
        <end position="50"/>
    </location>
</feature>
<feature type="compositionally biased region" description="Polar residues" evidence="1">
    <location>
        <begin position="28"/>
        <end position="43"/>
    </location>
</feature>
<evidence type="ECO:0000313" key="3">
    <source>
        <dbReference type="Proteomes" id="UP001164746"/>
    </source>
</evidence>
<dbReference type="Proteomes" id="UP001164746">
    <property type="component" value="Chromosome 1"/>
</dbReference>
<sequence>MVIVGADTDQTSVGDPKDGDETTELKTRGSNVNPHSHVNTQHDVTTHPRSEIEPFIQINCDNTCV</sequence>
<feature type="compositionally biased region" description="Basic and acidic residues" evidence="1">
    <location>
        <begin position="15"/>
        <end position="27"/>
    </location>
</feature>
<reference evidence="2" key="1">
    <citation type="submission" date="2022-11" db="EMBL/GenBank/DDBJ databases">
        <title>Centuries of genome instability and evolution in soft-shell clam transmissible cancer (bioRxiv).</title>
        <authorList>
            <person name="Hart S.F.M."/>
            <person name="Yonemitsu M.A."/>
            <person name="Giersch R.M."/>
            <person name="Beal B.F."/>
            <person name="Arriagada G."/>
            <person name="Davis B.W."/>
            <person name="Ostrander E.A."/>
            <person name="Goff S.P."/>
            <person name="Metzger M.J."/>
        </authorList>
    </citation>
    <scope>NUCLEOTIDE SEQUENCE</scope>
    <source>
        <strain evidence="2">MELC-2E11</strain>
        <tissue evidence="2">Siphon/mantle</tissue>
    </source>
</reference>
<evidence type="ECO:0000313" key="2">
    <source>
        <dbReference type="EMBL" id="WAQ94069.1"/>
    </source>
</evidence>
<protein>
    <submittedName>
        <fullName evidence="2">Uncharacterized protein</fullName>
    </submittedName>
</protein>
<organism evidence="2 3">
    <name type="scientific">Mya arenaria</name>
    <name type="common">Soft-shell clam</name>
    <dbReference type="NCBI Taxonomy" id="6604"/>
    <lineage>
        <taxon>Eukaryota</taxon>
        <taxon>Metazoa</taxon>
        <taxon>Spiralia</taxon>
        <taxon>Lophotrochozoa</taxon>
        <taxon>Mollusca</taxon>
        <taxon>Bivalvia</taxon>
        <taxon>Autobranchia</taxon>
        <taxon>Heteroconchia</taxon>
        <taxon>Euheterodonta</taxon>
        <taxon>Imparidentia</taxon>
        <taxon>Neoheterodontei</taxon>
        <taxon>Myida</taxon>
        <taxon>Myoidea</taxon>
        <taxon>Myidae</taxon>
        <taxon>Mya</taxon>
    </lineage>
</organism>
<gene>
    <name evidence="2" type="ORF">MAR_006540</name>
</gene>
<accession>A0ABY7DCG0</accession>
<proteinExistence type="predicted"/>
<name>A0ABY7DCG0_MYAAR</name>
<evidence type="ECO:0000256" key="1">
    <source>
        <dbReference type="SAM" id="MobiDB-lite"/>
    </source>
</evidence>